<proteinExistence type="predicted"/>
<feature type="non-terminal residue" evidence="2">
    <location>
        <position position="105"/>
    </location>
</feature>
<evidence type="ECO:0000313" key="3">
    <source>
        <dbReference type="Proteomes" id="UP001328107"/>
    </source>
</evidence>
<organism evidence="2 3">
    <name type="scientific">Pristionchus mayeri</name>
    <dbReference type="NCBI Taxonomy" id="1317129"/>
    <lineage>
        <taxon>Eukaryota</taxon>
        <taxon>Metazoa</taxon>
        <taxon>Ecdysozoa</taxon>
        <taxon>Nematoda</taxon>
        <taxon>Chromadorea</taxon>
        <taxon>Rhabditida</taxon>
        <taxon>Rhabditina</taxon>
        <taxon>Diplogasteromorpha</taxon>
        <taxon>Diplogasteroidea</taxon>
        <taxon>Neodiplogasteridae</taxon>
        <taxon>Pristionchus</taxon>
    </lineage>
</organism>
<comment type="caution">
    <text evidence="2">The sequence shown here is derived from an EMBL/GenBank/DDBJ whole genome shotgun (WGS) entry which is preliminary data.</text>
</comment>
<evidence type="ECO:0000256" key="1">
    <source>
        <dbReference type="SAM" id="MobiDB-lite"/>
    </source>
</evidence>
<gene>
    <name evidence="2" type="ORF">PMAYCL1PPCAC_25655</name>
</gene>
<dbReference type="AlphaFoldDB" id="A0AAN5D3M0"/>
<dbReference type="EMBL" id="BTRK01000005">
    <property type="protein sequence ID" value="GMR55460.1"/>
    <property type="molecule type" value="Genomic_DNA"/>
</dbReference>
<protein>
    <submittedName>
        <fullName evidence="2">Uncharacterized protein</fullName>
    </submittedName>
</protein>
<name>A0AAN5D3M0_9BILA</name>
<keyword evidence="3" id="KW-1185">Reference proteome</keyword>
<feature type="compositionally biased region" description="Basic and acidic residues" evidence="1">
    <location>
        <begin position="59"/>
        <end position="68"/>
    </location>
</feature>
<feature type="non-terminal residue" evidence="2">
    <location>
        <position position="1"/>
    </location>
</feature>
<feature type="compositionally biased region" description="Basic and acidic residues" evidence="1">
    <location>
        <begin position="30"/>
        <end position="41"/>
    </location>
</feature>
<evidence type="ECO:0000313" key="2">
    <source>
        <dbReference type="EMBL" id="GMR55460.1"/>
    </source>
</evidence>
<accession>A0AAN5D3M0</accession>
<sequence>EESDAVSRHRSPAESDQTIHRIPADNSGRIQHEDCRDCRREEDEEESRGTTSIPGGPNESREAEGVDDKCEKREVVYQFLNLDEFSVDCCSCTCDSTRREKEKGT</sequence>
<feature type="compositionally biased region" description="Basic and acidic residues" evidence="1">
    <location>
        <begin position="1"/>
        <end position="23"/>
    </location>
</feature>
<reference evidence="3" key="1">
    <citation type="submission" date="2022-10" db="EMBL/GenBank/DDBJ databases">
        <title>Genome assembly of Pristionchus species.</title>
        <authorList>
            <person name="Yoshida K."/>
            <person name="Sommer R.J."/>
        </authorList>
    </citation>
    <scope>NUCLEOTIDE SEQUENCE [LARGE SCALE GENOMIC DNA]</scope>
    <source>
        <strain evidence="3">RS5460</strain>
    </source>
</reference>
<dbReference type="Proteomes" id="UP001328107">
    <property type="component" value="Unassembled WGS sequence"/>
</dbReference>
<feature type="region of interest" description="Disordered" evidence="1">
    <location>
        <begin position="1"/>
        <end position="68"/>
    </location>
</feature>